<organism evidence="1 2">
    <name type="scientific">Clohesyomyces aquaticus</name>
    <dbReference type="NCBI Taxonomy" id="1231657"/>
    <lineage>
        <taxon>Eukaryota</taxon>
        <taxon>Fungi</taxon>
        <taxon>Dikarya</taxon>
        <taxon>Ascomycota</taxon>
        <taxon>Pezizomycotina</taxon>
        <taxon>Dothideomycetes</taxon>
        <taxon>Pleosporomycetidae</taxon>
        <taxon>Pleosporales</taxon>
        <taxon>Lindgomycetaceae</taxon>
        <taxon>Clohesyomyces</taxon>
    </lineage>
</organism>
<comment type="caution">
    <text evidence="1">The sequence shown here is derived from an EMBL/GenBank/DDBJ whole genome shotgun (WGS) entry which is preliminary data.</text>
</comment>
<dbReference type="STRING" id="1231657.A0A1Y2A2I6"/>
<protein>
    <submittedName>
        <fullName evidence="1">SGNH hydrolase-type esterase domain-containing protein</fullName>
    </submittedName>
</protein>
<reference evidence="1 2" key="1">
    <citation type="submission" date="2016-07" db="EMBL/GenBank/DDBJ databases">
        <title>Pervasive Adenine N6-methylation of Active Genes in Fungi.</title>
        <authorList>
            <consortium name="DOE Joint Genome Institute"/>
            <person name="Mondo S.J."/>
            <person name="Dannebaum R.O."/>
            <person name="Kuo R.C."/>
            <person name="Labutti K."/>
            <person name="Haridas S."/>
            <person name="Kuo A."/>
            <person name="Salamov A."/>
            <person name="Ahrendt S.R."/>
            <person name="Lipzen A."/>
            <person name="Sullivan W."/>
            <person name="Andreopoulos W.B."/>
            <person name="Clum A."/>
            <person name="Lindquist E."/>
            <person name="Daum C."/>
            <person name="Ramamoorthy G.K."/>
            <person name="Gryganskyi A."/>
            <person name="Culley D."/>
            <person name="Magnuson J.K."/>
            <person name="James T.Y."/>
            <person name="O'Malley M.A."/>
            <person name="Stajich J.E."/>
            <person name="Spatafora J.W."/>
            <person name="Visel A."/>
            <person name="Grigoriev I.V."/>
        </authorList>
    </citation>
    <scope>NUCLEOTIDE SEQUENCE [LARGE SCALE GENOMIC DNA]</scope>
    <source>
        <strain evidence="1 2">CBS 115471</strain>
    </source>
</reference>
<dbReference type="Proteomes" id="UP000193144">
    <property type="component" value="Unassembled WGS sequence"/>
</dbReference>
<accession>A0A1Y2A2I6</accession>
<dbReference type="InterPro" id="IPR045136">
    <property type="entry name" value="Iah1-like"/>
</dbReference>
<keyword evidence="1" id="KW-0378">Hydrolase</keyword>
<name>A0A1Y2A2I6_9PLEO</name>
<dbReference type="OrthoDB" id="671439at2759"/>
<sequence length="261" mass="29253">MSLPEIVLFGDSLTEWGFDEYTRGFGWFFVEKYEGKAKVVNEGVAGCTSTLLKPRFRDIIKRSKGSNATKTLLFTIFVGANDACLPPSSAHVPLPKFEDNVREFVETILGEEQLQDTKIVIITPPPINIPDPDPGNGRHASARTPSKEGIAYRTYMSKKRYGEKMMEIVESYESSSRVAGLNLWKHLIDAALSDQGRLGKEDAYHEDRLPGCGLETARAFKSGYFTDGLHMDGLGYDVLSLKLYDLVIKRWPELDPEKIEP</sequence>
<dbReference type="SUPFAM" id="SSF52266">
    <property type="entry name" value="SGNH hydrolase"/>
    <property type="match status" value="1"/>
</dbReference>
<dbReference type="GO" id="GO:0016788">
    <property type="term" value="F:hydrolase activity, acting on ester bonds"/>
    <property type="evidence" value="ECO:0007669"/>
    <property type="project" value="InterPro"/>
</dbReference>
<dbReference type="AlphaFoldDB" id="A0A1Y2A2I6"/>
<dbReference type="Pfam" id="PF00657">
    <property type="entry name" value="Lipase_GDSL"/>
    <property type="match status" value="1"/>
</dbReference>
<dbReference type="PANTHER" id="PTHR14209">
    <property type="entry name" value="ISOAMYL ACETATE-HYDROLYZING ESTERASE 1"/>
    <property type="match status" value="1"/>
</dbReference>
<dbReference type="InterPro" id="IPR001087">
    <property type="entry name" value="GDSL"/>
</dbReference>
<dbReference type="EMBL" id="MCFA01000016">
    <property type="protein sequence ID" value="ORY16741.1"/>
    <property type="molecule type" value="Genomic_DNA"/>
</dbReference>
<gene>
    <name evidence="1" type="ORF">BCR34DRAFT_85904</name>
</gene>
<dbReference type="InterPro" id="IPR036514">
    <property type="entry name" value="SGNH_hydro_sf"/>
</dbReference>
<keyword evidence="2" id="KW-1185">Reference proteome</keyword>
<dbReference type="Gene3D" id="3.40.50.1110">
    <property type="entry name" value="SGNH hydrolase"/>
    <property type="match status" value="1"/>
</dbReference>
<evidence type="ECO:0000313" key="2">
    <source>
        <dbReference type="Proteomes" id="UP000193144"/>
    </source>
</evidence>
<proteinExistence type="predicted"/>
<dbReference type="PANTHER" id="PTHR14209:SF19">
    <property type="entry name" value="ISOAMYL ACETATE-HYDROLYZING ESTERASE 1 HOMOLOG"/>
    <property type="match status" value="1"/>
</dbReference>
<evidence type="ECO:0000313" key="1">
    <source>
        <dbReference type="EMBL" id="ORY16741.1"/>
    </source>
</evidence>